<dbReference type="RefSeq" id="XP_008625657.1">
    <property type="nucleotide sequence ID" value="XM_008627435.1"/>
</dbReference>
<dbReference type="PANTHER" id="PTHR10889">
    <property type="entry name" value="DEOXYRIBOSE-PHOSPHATE ALDOLASE"/>
    <property type="match status" value="1"/>
</dbReference>
<evidence type="ECO:0000313" key="3">
    <source>
        <dbReference type="EMBL" id="KEG01202.1"/>
    </source>
</evidence>
<accession>A0A081IBZ4</accession>
<feature type="active site" description="Proton donor/acceptor" evidence="2">
    <location>
        <position position="210"/>
    </location>
</feature>
<dbReference type="AlphaFoldDB" id="A0A081IBZ4"/>
<reference evidence="4 6" key="2">
    <citation type="submission" date="2019-01" db="EMBL/GenBank/DDBJ databases">
        <authorList>
            <person name="Ramaprasad A."/>
        </authorList>
    </citation>
    <scope>NUCLEOTIDE SEQUENCE [LARGE SCALE GENOMIC DNA]</scope>
</reference>
<protein>
    <submittedName>
        <fullName evidence="3 4">Deoxyribose-phosphate aldolase</fullName>
        <ecNumber evidence="4">4.1.2.4</ecNumber>
    </submittedName>
</protein>
<proteinExistence type="predicted"/>
<dbReference type="OrthoDB" id="70823at2759"/>
<dbReference type="Pfam" id="PF01791">
    <property type="entry name" value="DeoC"/>
    <property type="match status" value="1"/>
</dbReference>
<evidence type="ECO:0000256" key="2">
    <source>
        <dbReference type="PIRSR" id="PIRSR001357-50"/>
    </source>
</evidence>
<evidence type="ECO:0000313" key="4">
    <source>
        <dbReference type="EMBL" id="VEV55178.1"/>
    </source>
</evidence>
<dbReference type="PANTHER" id="PTHR10889:SF1">
    <property type="entry name" value="DEOXYRIBOSE-PHOSPHATE ALDOLASE"/>
    <property type="match status" value="1"/>
</dbReference>
<sequence>MANYTEKFAAWSVICLTDHTFLDENGTEDDIRELCKESVRTCPFAAAVCVYPKFVKFINEKIKQEINPFKPKIACVINFPHGTDDMEKILNDTKKAVEDGADEIDLVINYKKIIENVDEGLKEATKLTQSVKNLLKNKVLKVIIEVGELKTEDLIVKTTLAVLDGNADFVKTSTGKVQIHATPSSVEYIIKAIKEHIQNNPEKMNKIGLKVSGGISDLNTASHYILLARRFLSALACHPDNFRIGSSSLVIKLRKVIAQCPT</sequence>
<dbReference type="EC" id="4.1.2.4" evidence="4"/>
<evidence type="ECO:0000313" key="5">
    <source>
        <dbReference type="Proteomes" id="UP000030681"/>
    </source>
</evidence>
<evidence type="ECO:0000256" key="1">
    <source>
        <dbReference type="ARBA" id="ARBA00022490"/>
    </source>
</evidence>
<dbReference type="InterPro" id="IPR011343">
    <property type="entry name" value="DeoC"/>
</dbReference>
<dbReference type="GO" id="GO:0046386">
    <property type="term" value="P:deoxyribose phosphate catabolic process"/>
    <property type="evidence" value="ECO:0007669"/>
    <property type="project" value="UniProtKB-UniPathway"/>
</dbReference>
<dbReference type="InterPro" id="IPR002915">
    <property type="entry name" value="DeoC/FbaB/LacD_aldolase"/>
</dbReference>
<reference evidence="3 5" key="1">
    <citation type="submission" date="2013-02" db="EMBL/GenBank/DDBJ databases">
        <title>The Genome Sequence of Plasmodium vinckei vinckei.</title>
        <authorList>
            <consortium name="The Broad Institute Genome Sequencing Platform"/>
            <consortium name="The Broad Institute Genome Sequencing Center for Infectious Disease"/>
            <person name="Neafsey D."/>
            <person name="Cheeseman I."/>
            <person name="Volkman S."/>
            <person name="Adams J."/>
            <person name="Walker B."/>
            <person name="Young S.K."/>
            <person name="Zeng Q."/>
            <person name="Gargeya S."/>
            <person name="Fitzgerald M."/>
            <person name="Haas B."/>
            <person name="Abouelleil A."/>
            <person name="Alvarado L."/>
            <person name="Arachchi H.M."/>
            <person name="Berlin A.M."/>
            <person name="Chapman S.B."/>
            <person name="Dewar J."/>
            <person name="Goldberg J."/>
            <person name="Griggs A."/>
            <person name="Gujja S."/>
            <person name="Hansen M."/>
            <person name="Howarth C."/>
            <person name="Imamovic A."/>
            <person name="Larimer J."/>
            <person name="McCowan C."/>
            <person name="Murphy C."/>
            <person name="Neiman D."/>
            <person name="Pearson M."/>
            <person name="Priest M."/>
            <person name="Roberts A."/>
            <person name="Saif S."/>
            <person name="Shea T."/>
            <person name="Sisk P."/>
            <person name="Sykes S."/>
            <person name="Wortman J."/>
            <person name="Nusbaum C."/>
            <person name="Birren B."/>
        </authorList>
    </citation>
    <scope>NUCLEOTIDE SEQUENCE [LARGE SCALE GENOMIC DNA]</scope>
    <source>
        <strain evidence="3">Vinckei</strain>
        <strain evidence="5">vinckei</strain>
    </source>
</reference>
<dbReference type="PIRSF" id="PIRSF001357">
    <property type="entry name" value="DeoC"/>
    <property type="match status" value="1"/>
</dbReference>
<dbReference type="Proteomes" id="UP000030681">
    <property type="component" value="Unassembled WGS sequence"/>
</dbReference>
<name>A0A081IBZ4_PLAVN</name>
<dbReference type="GO" id="GO:0016052">
    <property type="term" value="P:carbohydrate catabolic process"/>
    <property type="evidence" value="ECO:0007669"/>
    <property type="project" value="TreeGrafter"/>
</dbReference>
<dbReference type="SMART" id="SM01133">
    <property type="entry name" value="DeoC"/>
    <property type="match status" value="1"/>
</dbReference>
<keyword evidence="1" id="KW-0963">Cytoplasm</keyword>
<gene>
    <name evidence="4" type="ORF">PVVCY_0500630</name>
    <name evidence="3" type="ORF">YYE_03790</name>
</gene>
<dbReference type="Proteomes" id="UP000290582">
    <property type="component" value="Chromosome PVVCY_05"/>
</dbReference>
<dbReference type="GO" id="GO:0004139">
    <property type="term" value="F:deoxyribose-phosphate aldolase activity"/>
    <property type="evidence" value="ECO:0007669"/>
    <property type="project" value="UniProtKB-EC"/>
</dbReference>
<dbReference type="UniPathway" id="UPA00002">
    <property type="reaction ID" value="UER00468"/>
</dbReference>
<dbReference type="InterPro" id="IPR013785">
    <property type="entry name" value="Aldolase_TIM"/>
</dbReference>
<evidence type="ECO:0000313" key="6">
    <source>
        <dbReference type="Proteomes" id="UP000290582"/>
    </source>
</evidence>
<dbReference type="KEGG" id="pvv:PVVCY_0500630"/>
<dbReference type="NCBIfam" id="TIGR00126">
    <property type="entry name" value="deoC"/>
    <property type="match status" value="1"/>
</dbReference>
<dbReference type="SUPFAM" id="SSF51569">
    <property type="entry name" value="Aldolase"/>
    <property type="match status" value="1"/>
</dbReference>
<dbReference type="GeneID" id="19961996"/>
<dbReference type="Gene3D" id="3.20.20.70">
    <property type="entry name" value="Aldolase class I"/>
    <property type="match status" value="1"/>
</dbReference>
<keyword evidence="2" id="KW-0704">Schiff base</keyword>
<organism evidence="3 5">
    <name type="scientific">Plasmodium vinckei vinckei</name>
    <dbReference type="NCBI Taxonomy" id="54757"/>
    <lineage>
        <taxon>Eukaryota</taxon>
        <taxon>Sar</taxon>
        <taxon>Alveolata</taxon>
        <taxon>Apicomplexa</taxon>
        <taxon>Aconoidasida</taxon>
        <taxon>Haemosporida</taxon>
        <taxon>Plasmodiidae</taxon>
        <taxon>Plasmodium</taxon>
        <taxon>Plasmodium (Vinckeia)</taxon>
    </lineage>
</organism>
<dbReference type="VEuPathDB" id="PlasmoDB:PVVCY_0500630"/>
<dbReference type="EMBL" id="KL446952">
    <property type="protein sequence ID" value="KEG01202.1"/>
    <property type="molecule type" value="Genomic_DNA"/>
</dbReference>
<feature type="active site" description="Schiff-base intermediate with acetaldehyde" evidence="2">
    <location>
        <position position="171"/>
    </location>
</feature>
<dbReference type="GO" id="GO:0005737">
    <property type="term" value="C:cytoplasm"/>
    <property type="evidence" value="ECO:0007669"/>
    <property type="project" value="InterPro"/>
</dbReference>
<dbReference type="GO" id="GO:0009264">
    <property type="term" value="P:deoxyribonucleotide catabolic process"/>
    <property type="evidence" value="ECO:0007669"/>
    <property type="project" value="InterPro"/>
</dbReference>
<keyword evidence="4" id="KW-0456">Lyase</keyword>
<dbReference type="EMBL" id="LR215061">
    <property type="protein sequence ID" value="VEV55178.1"/>
    <property type="molecule type" value="Genomic_DNA"/>
</dbReference>